<evidence type="ECO:0000256" key="5">
    <source>
        <dbReference type="ARBA" id="ARBA00023136"/>
    </source>
</evidence>
<dbReference type="HOGENOM" id="CLU_070277_0_0_9"/>
<feature type="domain" description="Threonine/serine exporter-like N-terminal" evidence="8">
    <location>
        <begin position="16"/>
        <end position="256"/>
    </location>
</feature>
<dbReference type="RefSeq" id="WP_023178938.1">
    <property type="nucleotide sequence ID" value="NC_022606.1"/>
</dbReference>
<evidence type="ECO:0000256" key="7">
    <source>
        <dbReference type="SAM" id="Phobius"/>
    </source>
</evidence>
<dbReference type="PATRIC" id="fig|1266845.5.peg.1663"/>
<feature type="transmembrane region" description="Helical" evidence="7">
    <location>
        <begin position="128"/>
        <end position="161"/>
    </location>
</feature>
<dbReference type="GO" id="GO:0005886">
    <property type="term" value="C:plasma membrane"/>
    <property type="evidence" value="ECO:0007669"/>
    <property type="project" value="UniProtKB-SubCell"/>
</dbReference>
<dbReference type="EMBL" id="CP006812">
    <property type="protein sequence ID" value="AGY82292.1"/>
    <property type="molecule type" value="Genomic_DNA"/>
</dbReference>
<evidence type="ECO:0000259" key="8">
    <source>
        <dbReference type="Pfam" id="PF06738"/>
    </source>
</evidence>
<keyword evidence="3 7" id="KW-0812">Transmembrane</keyword>
<gene>
    <name evidence="9" type="ORF">Q783_08850</name>
</gene>
<protein>
    <submittedName>
        <fullName evidence="9">Membrane protein</fullName>
    </submittedName>
</protein>
<reference evidence="9 10" key="1">
    <citation type="journal article" date="2013" name="Genome Announc.">
        <title>Complete Genome Sequence of Carnobacterium gilichinskyi Strain WN1359T (DSM 27470T).</title>
        <authorList>
            <person name="Leonard M.T."/>
            <person name="Panayotova N."/>
            <person name="Farmerie W.G."/>
            <person name="Triplett E.W."/>
            <person name="Nicholson W.L."/>
        </authorList>
    </citation>
    <scope>NUCLEOTIDE SEQUENCE [LARGE SCALE GENOMIC DNA]</scope>
    <source>
        <strain evidence="9 10">WN1359</strain>
    </source>
</reference>
<keyword evidence="2" id="KW-1003">Cell membrane</keyword>
<keyword evidence="5 7" id="KW-0472">Membrane</keyword>
<dbReference type="Pfam" id="PF06738">
    <property type="entry name" value="ThrE"/>
    <property type="match status" value="1"/>
</dbReference>
<dbReference type="PANTHER" id="PTHR34390">
    <property type="entry name" value="UPF0442 PROTEIN YJJB-RELATED"/>
    <property type="match status" value="1"/>
</dbReference>
<dbReference type="GO" id="GO:0015744">
    <property type="term" value="P:succinate transport"/>
    <property type="evidence" value="ECO:0007669"/>
    <property type="project" value="TreeGrafter"/>
</dbReference>
<evidence type="ECO:0000313" key="9">
    <source>
        <dbReference type="EMBL" id="AGY82292.1"/>
    </source>
</evidence>
<evidence type="ECO:0000256" key="3">
    <source>
        <dbReference type="ARBA" id="ARBA00022692"/>
    </source>
</evidence>
<feature type="transmembrane region" description="Helical" evidence="7">
    <location>
        <begin position="239"/>
        <end position="261"/>
    </location>
</feature>
<feature type="transmembrane region" description="Helical" evidence="7">
    <location>
        <begin position="200"/>
        <end position="218"/>
    </location>
</feature>
<dbReference type="InterPro" id="IPR010619">
    <property type="entry name" value="ThrE-like_N"/>
</dbReference>
<dbReference type="PANTHER" id="PTHR34390:SF2">
    <property type="entry name" value="SUCCINATE TRANSPORTER SUBUNIT YJJP-RELATED"/>
    <property type="match status" value="1"/>
</dbReference>
<proteinExistence type="inferred from homology"/>
<dbReference type="Proteomes" id="UP000017469">
    <property type="component" value="Chromosome"/>
</dbReference>
<evidence type="ECO:0000256" key="1">
    <source>
        <dbReference type="ARBA" id="ARBA00004651"/>
    </source>
</evidence>
<dbReference type="GO" id="GO:0022857">
    <property type="term" value="F:transmembrane transporter activity"/>
    <property type="evidence" value="ECO:0007669"/>
    <property type="project" value="InterPro"/>
</dbReference>
<dbReference type="KEGG" id="caw:Q783_08850"/>
<dbReference type="AlphaFoldDB" id="U5SEJ9"/>
<dbReference type="eggNOG" id="COG2966">
    <property type="taxonomic scope" value="Bacteria"/>
</dbReference>
<accession>U5SEJ9</accession>
<name>U5SEJ9_9LACT</name>
<sequence>MEKDKGHDMDYKTLMDVAILAGKIMLESNAETYRVEDTMNHILKTSKFETTEAFAIATGLVATLDDPSIEDPITIVKRINSRDTNLNKIANVNTISRQLTSKEIKLSEAYEALQKIGGEQYKQLYKDFAISALAASFALLLGGGIFEIIAAGINGGFLALVLKGEKKLDMGPFVRNVLSSAVISVVAGLMQAFVFSTLSINLVIIGTIMPLVPGTAITNAIRDTLQGDYMSGGAKALEAFVIALSIALGVAIGLILIGGAIF</sequence>
<comment type="subcellular location">
    <subcellularLocation>
        <location evidence="1">Cell membrane</location>
        <topology evidence="1">Multi-pass membrane protein</topology>
    </subcellularLocation>
</comment>
<evidence type="ECO:0000256" key="4">
    <source>
        <dbReference type="ARBA" id="ARBA00022989"/>
    </source>
</evidence>
<evidence type="ECO:0000313" key="10">
    <source>
        <dbReference type="Proteomes" id="UP000017469"/>
    </source>
</evidence>
<evidence type="ECO:0000256" key="6">
    <source>
        <dbReference type="ARBA" id="ARBA00034125"/>
    </source>
</evidence>
<dbReference type="STRING" id="1266845.Q783_08850"/>
<evidence type="ECO:0000256" key="2">
    <source>
        <dbReference type="ARBA" id="ARBA00022475"/>
    </source>
</evidence>
<keyword evidence="4 7" id="KW-1133">Transmembrane helix</keyword>
<organism evidence="9 10">
    <name type="scientific">Carnobacterium inhibens subsp. gilichinskyi</name>
    <dbReference type="NCBI Taxonomy" id="1266845"/>
    <lineage>
        <taxon>Bacteria</taxon>
        <taxon>Bacillati</taxon>
        <taxon>Bacillota</taxon>
        <taxon>Bacilli</taxon>
        <taxon>Lactobacillales</taxon>
        <taxon>Carnobacteriaceae</taxon>
        <taxon>Carnobacterium</taxon>
    </lineage>
</organism>
<dbReference type="InterPro" id="IPR050539">
    <property type="entry name" value="ThrE_Dicarb/AminoAcid_Exp"/>
</dbReference>
<feature type="transmembrane region" description="Helical" evidence="7">
    <location>
        <begin position="173"/>
        <end position="194"/>
    </location>
</feature>
<comment type="similarity">
    <text evidence="6">Belongs to the ThrE exporter (TC 2.A.79) family.</text>
</comment>